<dbReference type="InterPro" id="IPR042097">
    <property type="entry name" value="Aminopeptidase_N-like_N_sf"/>
</dbReference>
<gene>
    <name evidence="3" type="ORF">CBOVIS_LOCUS3451</name>
</gene>
<reference evidence="3 4" key="1">
    <citation type="submission" date="2020-04" db="EMBL/GenBank/DDBJ databases">
        <authorList>
            <person name="Laetsch R D."/>
            <person name="Stevens L."/>
            <person name="Kumar S."/>
            <person name="Blaxter L. M."/>
        </authorList>
    </citation>
    <scope>NUCLEOTIDE SEQUENCE [LARGE SCALE GENOMIC DNA]</scope>
</reference>
<evidence type="ECO:0000313" key="3">
    <source>
        <dbReference type="EMBL" id="CAB3400534.1"/>
    </source>
</evidence>
<dbReference type="InterPro" id="IPR045357">
    <property type="entry name" value="Aminopeptidase_N-like_N"/>
</dbReference>
<dbReference type="SUPFAM" id="SSF63737">
    <property type="entry name" value="Leukotriene A4 hydrolase N-terminal domain"/>
    <property type="match status" value="1"/>
</dbReference>
<dbReference type="OrthoDB" id="5838294at2759"/>
<keyword evidence="4" id="KW-1185">Reference proteome</keyword>
<protein>
    <recommendedName>
        <fullName evidence="2">Aminopeptidase N-like N-terminal domain-containing protein</fullName>
    </recommendedName>
</protein>
<dbReference type="Gene3D" id="2.60.40.1730">
    <property type="entry name" value="tricorn interacting facor f3 domain"/>
    <property type="match status" value="1"/>
</dbReference>
<dbReference type="Proteomes" id="UP000494206">
    <property type="component" value="Unassembled WGS sequence"/>
</dbReference>
<feature type="domain" description="Aminopeptidase N-like N-terminal" evidence="2">
    <location>
        <begin position="41"/>
        <end position="153"/>
    </location>
</feature>
<sequence length="266" mass="30038">MLLSTLLFSIVYAVVVFGSMVNKTILPTNNVPQIIPYITIPYSYDIYLQFFGTPTQKNSTFTGKLFMNFTARDVTQRLFFHRGEHLNIEKIYLEKSDGKRSVPNVGAYNKNTQIQAYIPISNLTKDKSYVLTIEYCGTIGALNAGPNYVTYHDDLDVEKTDTLTSITTFPALFPTESSEIALSLISTDLTKNSVQQQNMTINKYYRESVLTTISTERILQFMSPKSKEIGKVDVIALPDLQTIQQPGITFLNEQDVLRENIDLGLN</sequence>
<evidence type="ECO:0000313" key="4">
    <source>
        <dbReference type="Proteomes" id="UP000494206"/>
    </source>
</evidence>
<feature type="chain" id="PRO_5035762203" description="Aminopeptidase N-like N-terminal domain-containing protein" evidence="1">
    <location>
        <begin position="19"/>
        <end position="266"/>
    </location>
</feature>
<feature type="signal peptide" evidence="1">
    <location>
        <begin position="1"/>
        <end position="18"/>
    </location>
</feature>
<evidence type="ECO:0000259" key="2">
    <source>
        <dbReference type="Pfam" id="PF17900"/>
    </source>
</evidence>
<accession>A0A8S1EIG3</accession>
<dbReference type="Pfam" id="PF17900">
    <property type="entry name" value="Peptidase_M1_N"/>
    <property type="match status" value="1"/>
</dbReference>
<name>A0A8S1EIG3_9PELO</name>
<dbReference type="AlphaFoldDB" id="A0A8S1EIG3"/>
<keyword evidence="1" id="KW-0732">Signal</keyword>
<comment type="caution">
    <text evidence="3">The sequence shown here is derived from an EMBL/GenBank/DDBJ whole genome shotgun (WGS) entry which is preliminary data.</text>
</comment>
<organism evidence="3 4">
    <name type="scientific">Caenorhabditis bovis</name>
    <dbReference type="NCBI Taxonomy" id="2654633"/>
    <lineage>
        <taxon>Eukaryota</taxon>
        <taxon>Metazoa</taxon>
        <taxon>Ecdysozoa</taxon>
        <taxon>Nematoda</taxon>
        <taxon>Chromadorea</taxon>
        <taxon>Rhabditida</taxon>
        <taxon>Rhabditina</taxon>
        <taxon>Rhabditomorpha</taxon>
        <taxon>Rhabditoidea</taxon>
        <taxon>Rhabditidae</taxon>
        <taxon>Peloderinae</taxon>
        <taxon>Caenorhabditis</taxon>
    </lineage>
</organism>
<evidence type="ECO:0000256" key="1">
    <source>
        <dbReference type="SAM" id="SignalP"/>
    </source>
</evidence>
<proteinExistence type="predicted"/>
<dbReference type="EMBL" id="CADEPM010000002">
    <property type="protein sequence ID" value="CAB3400534.1"/>
    <property type="molecule type" value="Genomic_DNA"/>
</dbReference>